<protein>
    <submittedName>
        <fullName evidence="13 14">Zinc finger CCCH domain-containing protein 16 isoform X1</fullName>
    </submittedName>
</protein>
<dbReference type="InterPro" id="IPR003954">
    <property type="entry name" value="RRM_euk-type"/>
</dbReference>
<feature type="compositionally biased region" description="Basic and acidic residues" evidence="9">
    <location>
        <begin position="422"/>
        <end position="431"/>
    </location>
</feature>
<dbReference type="RefSeq" id="XP_010912675.1">
    <property type="nucleotide sequence ID" value="XM_010914373.3"/>
</dbReference>
<evidence type="ECO:0000256" key="3">
    <source>
        <dbReference type="ARBA" id="ARBA00022771"/>
    </source>
</evidence>
<evidence type="ECO:0000256" key="5">
    <source>
        <dbReference type="ARBA" id="ARBA00022884"/>
    </source>
</evidence>
<keyword evidence="12" id="KW-1185">Reference proteome</keyword>
<evidence type="ECO:0000256" key="2">
    <source>
        <dbReference type="ARBA" id="ARBA00022737"/>
    </source>
</evidence>
<feature type="compositionally biased region" description="Basic and acidic residues" evidence="9">
    <location>
        <begin position="516"/>
        <end position="558"/>
    </location>
</feature>
<dbReference type="GeneID" id="105038535"/>
<dbReference type="GO" id="GO:0089701">
    <property type="term" value="C:U2AF complex"/>
    <property type="evidence" value="ECO:0007669"/>
    <property type="project" value="InterPro"/>
</dbReference>
<keyword evidence="6" id="KW-0238">DNA-binding</keyword>
<dbReference type="Gene3D" id="3.30.70.330">
    <property type="match status" value="1"/>
</dbReference>
<evidence type="ECO:0000256" key="7">
    <source>
        <dbReference type="PROSITE-ProRule" id="PRU00176"/>
    </source>
</evidence>
<evidence type="ECO:0000256" key="9">
    <source>
        <dbReference type="SAM" id="MobiDB-lite"/>
    </source>
</evidence>
<keyword evidence="5 7" id="KW-0694">RNA-binding</keyword>
<dbReference type="SUPFAM" id="SSF54928">
    <property type="entry name" value="RNA-binding domain, RBD"/>
    <property type="match status" value="1"/>
</dbReference>
<reference evidence="13 14" key="1">
    <citation type="submission" date="2025-04" db="UniProtKB">
        <authorList>
            <consortium name="RefSeq"/>
        </authorList>
    </citation>
    <scope>IDENTIFICATION</scope>
</reference>
<dbReference type="InterPro" id="IPR000504">
    <property type="entry name" value="RRM_dom"/>
</dbReference>
<feature type="compositionally biased region" description="Gly residues" evidence="9">
    <location>
        <begin position="1"/>
        <end position="22"/>
    </location>
</feature>
<dbReference type="GO" id="GO:0000398">
    <property type="term" value="P:mRNA splicing, via spliceosome"/>
    <property type="evidence" value="ECO:0007669"/>
    <property type="project" value="InterPro"/>
</dbReference>
<evidence type="ECO:0000313" key="14">
    <source>
        <dbReference type="RefSeq" id="XP_010912676.1"/>
    </source>
</evidence>
<feature type="compositionally biased region" description="Basic and acidic residues" evidence="9">
    <location>
        <begin position="789"/>
        <end position="798"/>
    </location>
</feature>
<feature type="compositionally biased region" description="Basic and acidic residues" evidence="9">
    <location>
        <begin position="41"/>
        <end position="63"/>
    </location>
</feature>
<feature type="compositionally biased region" description="Basic and acidic residues" evidence="9">
    <location>
        <begin position="739"/>
        <end position="766"/>
    </location>
</feature>
<feature type="compositionally biased region" description="Basic and acidic residues" evidence="9">
    <location>
        <begin position="449"/>
        <end position="475"/>
    </location>
</feature>
<keyword evidence="3 8" id="KW-0863">Zinc-finger</keyword>
<dbReference type="KEGG" id="egu:105038535"/>
<dbReference type="PRINTS" id="PR01848">
    <property type="entry name" value="U2AUXFACTOR"/>
</dbReference>
<keyword evidence="2" id="KW-0677">Repeat</keyword>
<feature type="domain" description="RRM" evidence="10">
    <location>
        <begin position="252"/>
        <end position="352"/>
    </location>
</feature>
<feature type="compositionally biased region" description="Basic and acidic residues" evidence="9">
    <location>
        <begin position="585"/>
        <end position="598"/>
    </location>
</feature>
<dbReference type="GO" id="GO:0003677">
    <property type="term" value="F:DNA binding"/>
    <property type="evidence" value="ECO:0007669"/>
    <property type="project" value="UniProtKB-KW"/>
</dbReference>
<evidence type="ECO:0000259" key="11">
    <source>
        <dbReference type="PROSITE" id="PS50103"/>
    </source>
</evidence>
<feature type="compositionally biased region" description="Basic and acidic residues" evidence="9">
    <location>
        <begin position="107"/>
        <end position="128"/>
    </location>
</feature>
<gene>
    <name evidence="13 14 15" type="primary">LOC105038535</name>
</gene>
<feature type="compositionally biased region" description="Basic residues" evidence="9">
    <location>
        <begin position="723"/>
        <end position="738"/>
    </location>
</feature>
<dbReference type="InterPro" id="IPR000571">
    <property type="entry name" value="Znf_CCCH"/>
</dbReference>
<evidence type="ECO:0000256" key="1">
    <source>
        <dbReference type="ARBA" id="ARBA00022723"/>
    </source>
</evidence>
<dbReference type="PROSITE" id="PS50102">
    <property type="entry name" value="RRM"/>
    <property type="match status" value="1"/>
</dbReference>
<dbReference type="Pfam" id="PF00076">
    <property type="entry name" value="RRM_1"/>
    <property type="match status" value="1"/>
</dbReference>
<feature type="region of interest" description="Disordered" evidence="9">
    <location>
        <begin position="1"/>
        <end position="63"/>
    </location>
</feature>
<dbReference type="InterPro" id="IPR009145">
    <property type="entry name" value="U2AF_small"/>
</dbReference>
<feature type="region of interest" description="Disordered" evidence="9">
    <location>
        <begin position="94"/>
        <end position="137"/>
    </location>
</feature>
<dbReference type="GO" id="GO:0003723">
    <property type="term" value="F:RNA binding"/>
    <property type="evidence" value="ECO:0007669"/>
    <property type="project" value="UniProtKB-UniRule"/>
</dbReference>
<feature type="compositionally biased region" description="Basic residues" evidence="9">
    <location>
        <begin position="432"/>
        <end position="448"/>
    </location>
</feature>
<feature type="compositionally biased region" description="Basic and acidic residues" evidence="9">
    <location>
        <begin position="490"/>
        <end position="508"/>
    </location>
</feature>
<evidence type="ECO:0000259" key="10">
    <source>
        <dbReference type="PROSITE" id="PS50102"/>
    </source>
</evidence>
<feature type="compositionally biased region" description="Basic and acidic residues" evidence="9">
    <location>
        <begin position="674"/>
        <end position="716"/>
    </location>
</feature>
<accession>A0A6I9QPD8</accession>
<feature type="region of interest" description="Disordered" evidence="9">
    <location>
        <begin position="160"/>
        <end position="192"/>
    </location>
</feature>
<organism evidence="12 14">
    <name type="scientific">Elaeis guineensis var. tenera</name>
    <name type="common">Oil palm</name>
    <dbReference type="NCBI Taxonomy" id="51953"/>
    <lineage>
        <taxon>Eukaryota</taxon>
        <taxon>Viridiplantae</taxon>
        <taxon>Streptophyta</taxon>
        <taxon>Embryophyta</taxon>
        <taxon>Tracheophyta</taxon>
        <taxon>Spermatophyta</taxon>
        <taxon>Magnoliopsida</taxon>
        <taxon>Liliopsida</taxon>
        <taxon>Arecaceae</taxon>
        <taxon>Arecoideae</taxon>
        <taxon>Cocoseae</taxon>
        <taxon>Elaeidinae</taxon>
        <taxon>Elaeis</taxon>
    </lineage>
</organism>
<dbReference type="AlphaFoldDB" id="A0A6I9QPD8"/>
<evidence type="ECO:0000313" key="13">
    <source>
        <dbReference type="RefSeq" id="XP_010912675.1"/>
    </source>
</evidence>
<dbReference type="SMART" id="SM00356">
    <property type="entry name" value="ZnF_C3H1"/>
    <property type="match status" value="2"/>
</dbReference>
<sequence length="826" mass="96235">MADAAAGGGPSELAGEAGGGCGMTRKEKRKAMKKLKRKQLRKEVAIREREEEEARSNDPEEQLRIRLREQEEAEIAERERKAFEERESLWLEAAAARKAAEEEEEEEARREKLLEESREKENQQKEHADELEEGDEWEYVEEGPAEIIWQGNEIIVKKKRVRVAKKSADRQPMKEDDDRPTSNPLPPQSAAFASYKNEPSMSAQEVLEKAALQIPNFGTEQDKAHCPFHLKTGACRFGSRCSRVHFHPDKSCTLLVKNMYSGPGLAWEQDEGLEFTDEEVECCYEEFYEDVHTEFLKFGELVNFKVCRNGSHHLRGNVYVHYKTLDSALLAYSNMNGRYYAGKQIMFEFVAITRWKVAICGEYMKSGLKTCSHGTACNFIHCFRNPGGDYEWADWDNPPPKYWIRKMSALFGDPESAYDKQMELEDHEKSRDSKRKKTPTKNSRYHSRRSIDGETDVRDSVSIREDPGIKRDQYSRHSIRREHSYRRRKEIAFLDKHEQSEENNKSEVRYCSPSHDSGEDIPKTRDGDFLERHWKYEEKNSVDDRYKRKHQTTEDLSRKKGKRTYSIGRSKPEKHHKSKSHKKEHGSSDWHSGDDNNKRVPSVRPSSDKSGAVLKIDEERYNGGYSSECSDDFGSTRDSSIYRTKKEHHLSEKREYDRYNSQHHKSHKSYYYKSDGENSKMRKQRTESQKDSFNDSSDDWRSTGTNSDHEDTDDHLPSNSSRPYRKHGRSGRKRKHRPGRDSSNDSADDRRSTGTNSDHEDADDHLPSNSSRPYRKHGRSGRKRKHHPGKDEYRKYDEEISNSDSDSPELTRRAYKKHSRSRTPIQ</sequence>
<feature type="region of interest" description="Disordered" evidence="9">
    <location>
        <begin position="422"/>
        <end position="826"/>
    </location>
</feature>
<dbReference type="SMART" id="SM00361">
    <property type="entry name" value="RRM_1"/>
    <property type="match status" value="1"/>
</dbReference>
<dbReference type="PANTHER" id="PTHR12620">
    <property type="entry name" value="U2 SNRNP AUXILIARY FACTOR, SMALL SUBUNIT"/>
    <property type="match status" value="1"/>
</dbReference>
<dbReference type="RefSeq" id="XP_019704240.1">
    <property type="nucleotide sequence ID" value="XM_019848681.2"/>
</dbReference>
<feature type="compositionally biased region" description="Basic and acidic residues" evidence="9">
    <location>
        <begin position="649"/>
        <end position="660"/>
    </location>
</feature>
<evidence type="ECO:0000256" key="8">
    <source>
        <dbReference type="PROSITE-ProRule" id="PRU00723"/>
    </source>
</evidence>
<proteinExistence type="predicted"/>
<feature type="compositionally biased region" description="Basic residues" evidence="9">
    <location>
        <begin position="26"/>
        <end position="40"/>
    </location>
</feature>
<dbReference type="InterPro" id="IPR012677">
    <property type="entry name" value="Nucleotide-bd_a/b_plait_sf"/>
</dbReference>
<dbReference type="RefSeq" id="XP_010912676.1">
    <property type="nucleotide sequence ID" value="XM_010914374.3"/>
</dbReference>
<evidence type="ECO:0000256" key="6">
    <source>
        <dbReference type="ARBA" id="ARBA00023125"/>
    </source>
</evidence>
<feature type="domain" description="C3H1-type" evidence="11">
    <location>
        <begin position="354"/>
        <end position="384"/>
    </location>
</feature>
<feature type="compositionally biased region" description="Basic and acidic residues" evidence="9">
    <location>
        <begin position="166"/>
        <end position="180"/>
    </location>
</feature>
<evidence type="ECO:0000313" key="12">
    <source>
        <dbReference type="Proteomes" id="UP000504607"/>
    </source>
</evidence>
<keyword evidence="1 8" id="KW-0479">Metal-binding</keyword>
<dbReference type="PROSITE" id="PS50103">
    <property type="entry name" value="ZF_C3H1"/>
    <property type="match status" value="2"/>
</dbReference>
<dbReference type="Proteomes" id="UP000504607">
    <property type="component" value="Chromosome 2"/>
</dbReference>
<dbReference type="Pfam" id="PF00642">
    <property type="entry name" value="zf-CCCH"/>
    <property type="match status" value="2"/>
</dbReference>
<dbReference type="OrthoDB" id="423462at2759"/>
<feature type="compositionally biased region" description="Basic residues" evidence="9">
    <location>
        <begin position="572"/>
        <end position="584"/>
    </location>
</feature>
<keyword evidence="4 8" id="KW-0862">Zinc</keyword>
<feature type="zinc finger region" description="C3H1-type" evidence="8">
    <location>
        <begin position="220"/>
        <end position="248"/>
    </location>
</feature>
<feature type="compositionally biased region" description="Basic residues" evidence="9">
    <location>
        <begin position="661"/>
        <end position="670"/>
    </location>
</feature>
<feature type="zinc finger region" description="C3H1-type" evidence="8">
    <location>
        <begin position="354"/>
        <end position="384"/>
    </location>
</feature>
<dbReference type="FunFam" id="3.30.70.330:FF:000318">
    <property type="entry name" value="Zinc finger CCCH domain-containing protein 5"/>
    <property type="match status" value="1"/>
</dbReference>
<evidence type="ECO:0000313" key="15">
    <source>
        <dbReference type="RefSeq" id="XP_019704240.1"/>
    </source>
</evidence>
<feature type="domain" description="C3H1-type" evidence="11">
    <location>
        <begin position="220"/>
        <end position="248"/>
    </location>
</feature>
<feature type="compositionally biased region" description="Basic residues" evidence="9">
    <location>
        <begin position="773"/>
        <end position="788"/>
    </location>
</feature>
<dbReference type="InterPro" id="IPR035979">
    <property type="entry name" value="RBD_domain_sf"/>
</dbReference>
<name>A0A6I9QPD8_ELAGV</name>
<evidence type="ECO:0000256" key="4">
    <source>
        <dbReference type="ARBA" id="ARBA00022833"/>
    </source>
</evidence>
<feature type="compositionally biased region" description="Basic residues" evidence="9">
    <location>
        <begin position="477"/>
        <end position="489"/>
    </location>
</feature>
<dbReference type="GO" id="GO:0008270">
    <property type="term" value="F:zinc ion binding"/>
    <property type="evidence" value="ECO:0007669"/>
    <property type="project" value="UniProtKB-KW"/>
</dbReference>
<feature type="compositionally biased region" description="Basic residues" evidence="9">
    <location>
        <begin position="813"/>
        <end position="826"/>
    </location>
</feature>